<dbReference type="PANTHER" id="PTHR23389:SF6">
    <property type="entry name" value="REPLICATION FACTOR C SUBUNIT 1"/>
    <property type="match status" value="1"/>
</dbReference>
<dbReference type="SUPFAM" id="SSF52540">
    <property type="entry name" value="P-loop containing nucleoside triphosphate hydrolases"/>
    <property type="match status" value="1"/>
</dbReference>
<dbReference type="PANTHER" id="PTHR23389">
    <property type="entry name" value="CHROMOSOME TRANSMISSION FIDELITY FACTOR 18"/>
    <property type="match status" value="1"/>
</dbReference>
<evidence type="ECO:0000259" key="3">
    <source>
        <dbReference type="Pfam" id="PF00004"/>
    </source>
</evidence>
<dbReference type="InterPro" id="IPR003959">
    <property type="entry name" value="ATPase_AAA_core"/>
</dbReference>
<dbReference type="GO" id="GO:0003677">
    <property type="term" value="F:DNA binding"/>
    <property type="evidence" value="ECO:0007669"/>
    <property type="project" value="TreeGrafter"/>
</dbReference>
<dbReference type="GO" id="GO:0005524">
    <property type="term" value="F:ATP binding"/>
    <property type="evidence" value="ECO:0007669"/>
    <property type="project" value="InterPro"/>
</dbReference>
<evidence type="ECO:0000313" key="4">
    <source>
        <dbReference type="EMBL" id="CEP24907.1"/>
    </source>
</evidence>
<dbReference type="InterPro" id="IPR027417">
    <property type="entry name" value="P-loop_NTPase"/>
</dbReference>
<proteinExistence type="predicted"/>
<dbReference type="Pfam" id="PF00004">
    <property type="entry name" value="AAA"/>
    <property type="match status" value="1"/>
</dbReference>
<name>A0A0H5C9Y0_CYBJN</name>
<dbReference type="AlphaFoldDB" id="A0A0H5C9Y0"/>
<accession>A0A0H5C9Y0</accession>
<dbReference type="GO" id="GO:0016887">
    <property type="term" value="F:ATP hydrolysis activity"/>
    <property type="evidence" value="ECO:0007669"/>
    <property type="project" value="InterPro"/>
</dbReference>
<reference evidence="5" key="1">
    <citation type="journal article" date="2015" name="J. Biotechnol.">
        <title>The structure of the Cyberlindnera jadinii genome and its relation to Candida utilis analyzed by the occurrence of single nucleotide polymorphisms.</title>
        <authorList>
            <person name="Rupp O."/>
            <person name="Brinkrolf K."/>
            <person name="Buerth C."/>
            <person name="Kunigo M."/>
            <person name="Schneider J."/>
            <person name="Jaenicke S."/>
            <person name="Goesmann A."/>
            <person name="Puehler A."/>
            <person name="Jaeger K.-E."/>
            <person name="Ernst J.F."/>
        </authorList>
    </citation>
    <scope>NUCLEOTIDE SEQUENCE [LARGE SCALE GENOMIC DNA]</scope>
    <source>
        <strain evidence="5">ATCC 18201 / CBS 1600 / BCRC 20928 / JCM 3617 / NBRC 0987 / NRRL Y-1542</strain>
    </source>
</reference>
<dbReference type="Proteomes" id="UP000038830">
    <property type="component" value="Unassembled WGS sequence"/>
</dbReference>
<dbReference type="Gene3D" id="3.40.50.300">
    <property type="entry name" value="P-loop containing nucleotide triphosphate hydrolases"/>
    <property type="match status" value="1"/>
</dbReference>
<keyword evidence="1" id="KW-0235">DNA replication</keyword>
<organism evidence="4 5">
    <name type="scientific">Cyberlindnera jadinii (strain ATCC 18201 / CBS 1600 / BCRC 20928 / JCM 3617 / NBRC 0987 / NRRL Y-1542)</name>
    <name type="common">Torula yeast</name>
    <name type="synonym">Candida utilis</name>
    <dbReference type="NCBI Taxonomy" id="983966"/>
    <lineage>
        <taxon>Eukaryota</taxon>
        <taxon>Fungi</taxon>
        <taxon>Dikarya</taxon>
        <taxon>Ascomycota</taxon>
        <taxon>Saccharomycotina</taxon>
        <taxon>Saccharomycetes</taxon>
        <taxon>Phaffomycetales</taxon>
        <taxon>Phaffomycetaceae</taxon>
        <taxon>Cyberlindnera</taxon>
    </lineage>
</organism>
<gene>
    <name evidence="4" type="primary">ELG1</name>
    <name evidence="4" type="ORF">BN1211_5859</name>
</gene>
<sequence length="818" mass="93011">MSLDLHSSSQINGLNTDATTSPMPSTQEETPNAKMSITDVFKVMKPIRLRKMDDMQATREDYVEVIQSDPIDVDDEVMEDTKKKTAVNLIEVLNGNRKAKPDNEGTGIMVGNDDKYGVVQVTGKAKSGITAKDLLTGTRNPEIVEVLSSDEEGGAQEKHTEKHGSLIVNFKYTTREKKMQALERKIRQSANRSVSAKDFLMSFGRPKKECKAEPVAIDNERQEVENNLRQRKNSVSKLKELEPPIITRDMMHVKYDEPQISYRTISLPQRISQRTLQTNTVNYKQIDTCKTEHNLNKFRYTLSEENKIALALERVPELKSDSRFKKFEKLLTCKPERDLWTSMFHPTSDDEILWDIDETQTISQCLDNSFSMLKRNTKRHNFKKSKRNTDEMDNFIVYDDGEDTETDDQTYTPLIILSGPRGVGKTSAVYAMANCRSGYVHEINASQSRGRKDILANLKEMSTTQLVHSSSNDDVFQKGFILFDDVDVLLESDKAFWLVVEDVLKVSRKPIILTCTDVKEIPESMLECANAESSFYRIKRQSSQLLCHYLYLCALVNDCDVDHAVLMKLVKDNNHDLRKCLFELEMLCQIPTSKFGVTKILFNETFATGENGIDMLNLSKQLEIKSLCDEIETSSKSMIPVDEVEDEQLSLVPILTSENLHPPLLLSEYDISKELYNSLTKVVGTSEHEGDTEQPSAIRQREQAFALSKIKNLKRLTRGTARQVLGNPGAFFADERSDSSLFETLNPVAYFTDVSPIIREFARFEQSAAKGNNLIIENDIEHRPAKILMQQGLLQPKRFNADYSAVLYSTEKSSGYWD</sequence>
<evidence type="ECO:0000256" key="2">
    <source>
        <dbReference type="SAM" id="MobiDB-lite"/>
    </source>
</evidence>
<protein>
    <submittedName>
        <fullName evidence="4">ELG1 protein</fullName>
    </submittedName>
</protein>
<dbReference type="GO" id="GO:0006260">
    <property type="term" value="P:DNA replication"/>
    <property type="evidence" value="ECO:0007669"/>
    <property type="project" value="UniProtKB-KW"/>
</dbReference>
<dbReference type="EMBL" id="CDQK01000007">
    <property type="protein sequence ID" value="CEP24907.1"/>
    <property type="molecule type" value="Genomic_DNA"/>
</dbReference>
<evidence type="ECO:0000313" key="5">
    <source>
        <dbReference type="Proteomes" id="UP000038830"/>
    </source>
</evidence>
<dbReference type="GO" id="GO:0005634">
    <property type="term" value="C:nucleus"/>
    <property type="evidence" value="ECO:0007669"/>
    <property type="project" value="TreeGrafter"/>
</dbReference>
<evidence type="ECO:0000256" key="1">
    <source>
        <dbReference type="ARBA" id="ARBA00022705"/>
    </source>
</evidence>
<feature type="region of interest" description="Disordered" evidence="2">
    <location>
        <begin position="1"/>
        <end position="35"/>
    </location>
</feature>
<feature type="domain" description="ATPase AAA-type core" evidence="3">
    <location>
        <begin position="415"/>
        <end position="526"/>
    </location>
</feature>